<evidence type="ECO:0000259" key="5">
    <source>
        <dbReference type="Pfam" id="PF13407"/>
    </source>
</evidence>
<comment type="subcellular location">
    <subcellularLocation>
        <location evidence="1">Cell envelope</location>
    </subcellularLocation>
</comment>
<proteinExistence type="inferred from homology"/>
<keyword evidence="3 4" id="KW-0732">Signal</keyword>
<evidence type="ECO:0000256" key="2">
    <source>
        <dbReference type="ARBA" id="ARBA00007639"/>
    </source>
</evidence>
<dbReference type="CDD" id="cd01536">
    <property type="entry name" value="PBP1_ABC_sugar_binding-like"/>
    <property type="match status" value="1"/>
</dbReference>
<evidence type="ECO:0000313" key="7">
    <source>
        <dbReference type="Proteomes" id="UP000199228"/>
    </source>
</evidence>
<accession>A0A1G6C0G1</accession>
<sequence>MKKNVSRTLAAICAGAMAVSLAACGNTSQEGTASSSSNESTTKSDMKIGIVVKTATNAHFQDISYGAMIAGEENGVEVIVQNTTTESDIDGQIQKCEDLVSQGVDALILTANDSDGVSAAVQNAHDNDVKFVTVDTEITNDWGDDVAEYMPVYIGVDHQAMAKEMAEKIFEAMGGEGKIVILRGVDAASSSQERTAGFKEALEEYPNIEVVAEQSASYDQDTATQKMSDILQKESDIDAVLCCNDLMAAGAITALKEQGIEVGGDEGVKVAGIDGNVIALESIEAGEMYCTAYDWSILQGYYAVEQAINLVNGGEVEDDTMMTPDTIITADNIDEYLQHGEELSKWSMGDAVGQLSDYMTNFIQMGKDLGVE</sequence>
<dbReference type="Pfam" id="PF13407">
    <property type="entry name" value="Peripla_BP_4"/>
    <property type="match status" value="1"/>
</dbReference>
<gene>
    <name evidence="6" type="ORF">SAMN02910417_01943</name>
</gene>
<evidence type="ECO:0000256" key="1">
    <source>
        <dbReference type="ARBA" id="ARBA00004196"/>
    </source>
</evidence>
<dbReference type="OrthoDB" id="1776574at2"/>
<dbReference type="GO" id="GO:0030246">
    <property type="term" value="F:carbohydrate binding"/>
    <property type="evidence" value="ECO:0007669"/>
    <property type="project" value="UniProtKB-ARBA"/>
</dbReference>
<protein>
    <submittedName>
        <fullName evidence="6">Ribose transport system substrate-binding protein</fullName>
    </submittedName>
</protein>
<dbReference type="STRING" id="1732.SAMN02910417_01943"/>
<reference evidence="6 7" key="1">
    <citation type="submission" date="2016-10" db="EMBL/GenBank/DDBJ databases">
        <authorList>
            <person name="de Groot N.N."/>
        </authorList>
    </citation>
    <scope>NUCLEOTIDE SEQUENCE [LARGE SCALE GENOMIC DNA]</scope>
    <source>
        <strain evidence="6 7">DSM 3217</strain>
    </source>
</reference>
<feature type="chain" id="PRO_5039339039" evidence="4">
    <location>
        <begin position="23"/>
        <end position="372"/>
    </location>
</feature>
<dbReference type="RefSeq" id="WP_090174163.1">
    <property type="nucleotide sequence ID" value="NZ_FMXR01000014.1"/>
</dbReference>
<dbReference type="GO" id="GO:0030313">
    <property type="term" value="C:cell envelope"/>
    <property type="evidence" value="ECO:0007669"/>
    <property type="project" value="UniProtKB-SubCell"/>
</dbReference>
<dbReference type="PANTHER" id="PTHR46847:SF1">
    <property type="entry name" value="D-ALLOSE-BINDING PERIPLASMIC PROTEIN-RELATED"/>
    <property type="match status" value="1"/>
</dbReference>
<evidence type="ECO:0000313" key="6">
    <source>
        <dbReference type="EMBL" id="SDB26403.1"/>
    </source>
</evidence>
<evidence type="ECO:0000256" key="4">
    <source>
        <dbReference type="SAM" id="SignalP"/>
    </source>
</evidence>
<dbReference type="Proteomes" id="UP000199228">
    <property type="component" value="Unassembled WGS sequence"/>
</dbReference>
<feature type="domain" description="Periplasmic binding protein" evidence="5">
    <location>
        <begin position="48"/>
        <end position="314"/>
    </location>
</feature>
<dbReference type="InterPro" id="IPR028082">
    <property type="entry name" value="Peripla_BP_I"/>
</dbReference>
<dbReference type="AlphaFoldDB" id="A0A1G6C0G1"/>
<keyword evidence="7" id="KW-1185">Reference proteome</keyword>
<dbReference type="PANTHER" id="PTHR46847">
    <property type="entry name" value="D-ALLOSE-BINDING PERIPLASMIC PROTEIN-RELATED"/>
    <property type="match status" value="1"/>
</dbReference>
<organism evidence="6 7">
    <name type="scientific">Eubacterium oxidoreducens</name>
    <dbReference type="NCBI Taxonomy" id="1732"/>
    <lineage>
        <taxon>Bacteria</taxon>
        <taxon>Bacillati</taxon>
        <taxon>Bacillota</taxon>
        <taxon>Clostridia</taxon>
        <taxon>Eubacteriales</taxon>
        <taxon>Eubacteriaceae</taxon>
        <taxon>Eubacterium</taxon>
    </lineage>
</organism>
<dbReference type="Gene3D" id="3.40.50.2300">
    <property type="match status" value="2"/>
</dbReference>
<dbReference type="SUPFAM" id="SSF53822">
    <property type="entry name" value="Periplasmic binding protein-like I"/>
    <property type="match status" value="1"/>
</dbReference>
<comment type="similarity">
    <text evidence="2">Belongs to the bacterial solute-binding protein 2 family.</text>
</comment>
<dbReference type="EMBL" id="FMXR01000014">
    <property type="protein sequence ID" value="SDB26403.1"/>
    <property type="molecule type" value="Genomic_DNA"/>
</dbReference>
<dbReference type="InterPro" id="IPR025997">
    <property type="entry name" value="SBP_2_dom"/>
</dbReference>
<evidence type="ECO:0000256" key="3">
    <source>
        <dbReference type="ARBA" id="ARBA00022729"/>
    </source>
</evidence>
<name>A0A1G6C0G1_EUBOX</name>
<feature type="signal peptide" evidence="4">
    <location>
        <begin position="1"/>
        <end position="22"/>
    </location>
</feature>
<dbReference type="PROSITE" id="PS51257">
    <property type="entry name" value="PROKAR_LIPOPROTEIN"/>
    <property type="match status" value="1"/>
</dbReference>